<dbReference type="RefSeq" id="WP_133229160.1">
    <property type="nucleotide sequence ID" value="NZ_SOZE01000008.1"/>
</dbReference>
<protein>
    <recommendedName>
        <fullName evidence="3">Lipocalin-like domain-containing protein</fullName>
    </recommendedName>
</protein>
<gene>
    <name evidence="1" type="ORF">E2R66_10320</name>
</gene>
<dbReference type="PROSITE" id="PS51257">
    <property type="entry name" value="PROKAR_LIPOPROTEIN"/>
    <property type="match status" value="1"/>
</dbReference>
<dbReference type="Proteomes" id="UP000297540">
    <property type="component" value="Unassembled WGS sequence"/>
</dbReference>
<evidence type="ECO:0008006" key="3">
    <source>
        <dbReference type="Google" id="ProtNLM"/>
    </source>
</evidence>
<dbReference type="EMBL" id="SOZE01000008">
    <property type="protein sequence ID" value="TFF37972.1"/>
    <property type="molecule type" value="Genomic_DNA"/>
</dbReference>
<name>A0A4Y8SGH3_9SPHI</name>
<reference evidence="1 2" key="1">
    <citation type="journal article" date="2017" name="Int. J. Syst. Evol. Microbiol.">
        <title>Mucilaginibacterpsychrotolerans sp. nov., isolated from peatlands.</title>
        <authorList>
            <person name="Deng Y."/>
            <person name="Shen L."/>
            <person name="Xu B."/>
            <person name="Liu Y."/>
            <person name="Gu Z."/>
            <person name="Liu H."/>
            <person name="Zhou Y."/>
        </authorList>
    </citation>
    <scope>NUCLEOTIDE SEQUENCE [LARGE SCALE GENOMIC DNA]</scope>
    <source>
        <strain evidence="1 2">NH7-4</strain>
    </source>
</reference>
<evidence type="ECO:0000313" key="2">
    <source>
        <dbReference type="Proteomes" id="UP000297540"/>
    </source>
</evidence>
<dbReference type="AlphaFoldDB" id="A0A4Y8SGH3"/>
<proteinExistence type="predicted"/>
<organism evidence="1 2">
    <name type="scientific">Mucilaginibacter psychrotolerans</name>
    <dbReference type="NCBI Taxonomy" id="1524096"/>
    <lineage>
        <taxon>Bacteria</taxon>
        <taxon>Pseudomonadati</taxon>
        <taxon>Bacteroidota</taxon>
        <taxon>Sphingobacteriia</taxon>
        <taxon>Sphingobacteriales</taxon>
        <taxon>Sphingobacteriaceae</taxon>
        <taxon>Mucilaginibacter</taxon>
    </lineage>
</organism>
<accession>A0A4Y8SGH3</accession>
<comment type="caution">
    <text evidence="1">The sequence shown here is derived from an EMBL/GenBank/DDBJ whole genome shotgun (WGS) entry which is preliminary data.</text>
</comment>
<evidence type="ECO:0000313" key="1">
    <source>
        <dbReference type="EMBL" id="TFF37972.1"/>
    </source>
</evidence>
<sequence length="137" mass="15410">MKAGFFLIIAIILLGCNFKSTNTPIKNPNLITPRDSILLGGWTTCESKSGDMMITRNSCIKWLFQANHCGFVGLENATLHFDWRVAGDTLYIRNKIGNLFIENGKYSVKVRKNGNDRIVIISDTTQRQEYLLSGPPK</sequence>
<keyword evidence="2" id="KW-1185">Reference proteome</keyword>